<keyword evidence="3" id="KW-1185">Reference proteome</keyword>
<name>A0A238HHS4_9NEIS</name>
<reference evidence="1" key="1">
    <citation type="submission" date="2017-05" db="EMBL/GenBank/DDBJ databases">
        <authorList>
            <person name="Song R."/>
            <person name="Chenine A.L."/>
            <person name="Ruprecht R.M."/>
        </authorList>
    </citation>
    <scope>NUCLEOTIDE SEQUENCE</scope>
    <source>
        <strain evidence="1">Kingella_eburonensis</strain>
    </source>
</reference>
<evidence type="ECO:0000313" key="3">
    <source>
        <dbReference type="Proteomes" id="UP000215450"/>
    </source>
</evidence>
<sequence>MDKKAKVEVKKEPTLSELWRIVDNSPVSQSGFQAVVPFGKLMSLLPKSLKHGIPAFYVYCVLNAA</sequence>
<protein>
    <submittedName>
        <fullName evidence="1">Uncharacterized protein</fullName>
    </submittedName>
</protein>
<dbReference type="RefSeq" id="WP_095063260.1">
    <property type="nucleotide sequence ID" value="NZ_FXUV02000058.1"/>
</dbReference>
<organism evidence="1">
    <name type="scientific">Kingella negevensis</name>
    <dbReference type="NCBI Taxonomy" id="1522312"/>
    <lineage>
        <taxon>Bacteria</taxon>
        <taxon>Pseudomonadati</taxon>
        <taxon>Pseudomonadota</taxon>
        <taxon>Betaproteobacteria</taxon>
        <taxon>Neisseriales</taxon>
        <taxon>Neisseriaceae</taxon>
        <taxon>Kingella</taxon>
    </lineage>
</organism>
<evidence type="ECO:0000313" key="2">
    <source>
        <dbReference type="EMBL" id="SNB81787.1"/>
    </source>
</evidence>
<evidence type="ECO:0000313" key="1">
    <source>
        <dbReference type="EMBL" id="SMQ13285.1"/>
    </source>
</evidence>
<reference evidence="2 3" key="2">
    <citation type="submission" date="2017-06" db="EMBL/GenBank/DDBJ databases">
        <authorList>
            <person name="Kim H.J."/>
            <person name="Triplett B.A."/>
        </authorList>
    </citation>
    <scope>NUCLEOTIDE SEQUENCE [LARGE SCALE GENOMIC DNA]</scope>
    <source>
        <strain evidence="2">Kingella_eburonensis</strain>
    </source>
</reference>
<proteinExistence type="predicted"/>
<dbReference type="Proteomes" id="UP000215450">
    <property type="component" value="Unassembled WGS sequence"/>
</dbReference>
<dbReference type="EMBL" id="FXUV01000054">
    <property type="protein sequence ID" value="SMQ13285.1"/>
    <property type="molecule type" value="Genomic_DNA"/>
</dbReference>
<dbReference type="AlphaFoldDB" id="A0A238HHS4"/>
<gene>
    <name evidence="1" type="ORF">KEBURONENSIS_01951</name>
    <name evidence="2" type="ORF">KEBURONENSIS_01959</name>
</gene>
<accession>A0A238HHS4</accession>
<dbReference type="EMBL" id="FXUV02000058">
    <property type="protein sequence ID" value="SNB81787.1"/>
    <property type="molecule type" value="Genomic_DNA"/>
</dbReference>